<reference evidence="2 3" key="1">
    <citation type="journal article" date="2022" name="bioRxiv">
        <title>Genomics of Preaxostyla Flagellates Illuminates Evolutionary Transitions and the Path Towards Mitochondrial Loss.</title>
        <authorList>
            <person name="Novak L.V.F."/>
            <person name="Treitli S.C."/>
            <person name="Pyrih J."/>
            <person name="Halakuc P."/>
            <person name="Pipaliya S.V."/>
            <person name="Vacek V."/>
            <person name="Brzon O."/>
            <person name="Soukal P."/>
            <person name="Eme L."/>
            <person name="Dacks J.B."/>
            <person name="Karnkowska A."/>
            <person name="Elias M."/>
            <person name="Hampl V."/>
        </authorList>
    </citation>
    <scope>NUCLEOTIDE SEQUENCE [LARGE SCALE GENOMIC DNA]</scope>
    <source>
        <strain evidence="2">NAU3</strain>
        <tissue evidence="2">Gut</tissue>
    </source>
</reference>
<feature type="transmembrane region" description="Helical" evidence="1">
    <location>
        <begin position="241"/>
        <end position="267"/>
    </location>
</feature>
<evidence type="ECO:0000313" key="3">
    <source>
        <dbReference type="Proteomes" id="UP001281761"/>
    </source>
</evidence>
<dbReference type="Proteomes" id="UP001281761">
    <property type="component" value="Unassembled WGS sequence"/>
</dbReference>
<comment type="caution">
    <text evidence="2">The sequence shown here is derived from an EMBL/GenBank/DDBJ whole genome shotgun (WGS) entry which is preliminary data.</text>
</comment>
<feature type="transmembrane region" description="Helical" evidence="1">
    <location>
        <begin position="185"/>
        <end position="205"/>
    </location>
</feature>
<feature type="transmembrane region" description="Helical" evidence="1">
    <location>
        <begin position="73"/>
        <end position="97"/>
    </location>
</feature>
<feature type="transmembrane region" description="Helical" evidence="1">
    <location>
        <begin position="42"/>
        <end position="64"/>
    </location>
</feature>
<accession>A0ABQ9YFN6</accession>
<feature type="transmembrane region" description="Helical" evidence="1">
    <location>
        <begin position="12"/>
        <end position="36"/>
    </location>
</feature>
<keyword evidence="1" id="KW-0472">Membrane</keyword>
<keyword evidence="1" id="KW-1133">Transmembrane helix</keyword>
<keyword evidence="1" id="KW-0812">Transmembrane</keyword>
<dbReference type="EMBL" id="JARBJD010000010">
    <property type="protein sequence ID" value="KAK2962566.1"/>
    <property type="molecule type" value="Genomic_DNA"/>
</dbReference>
<sequence>MSDSKRIVPRVVLIIFDLLLALGGIACIILGCIFVKTLPLAVASIILGIIVVVITAIEIISAFLPPKNKVSSVLLWVTSILTVITFFAAFIISVAAFEAKGFYLSILGTEPGLKYYTTFWKKEECFQQPNMKCINSILKDTQNLMIWIPICSLAIAGLLVIGTLFSYCIKGTKFMAGTTLSQTSLVSFVLGGLILTVAVILTINVKLIAQLRGVVVVIYVAGGVVILSGILGLLGSCFKGICLHVIIITIDAIIGFVFGLAGSLLAFNSINIASTALNTPSIYSMFTQTFNTIARMTEKVDISEYIMTLVAGLCLSLGSLCYLMLFFCVLCIIMCAVQMHLGRKPKGTGDETHPLLGSTNSSTDAYYN</sequence>
<evidence type="ECO:0000256" key="1">
    <source>
        <dbReference type="SAM" id="Phobius"/>
    </source>
</evidence>
<gene>
    <name evidence="2" type="ORF">BLNAU_2398</name>
</gene>
<name>A0ABQ9YFN6_9EUKA</name>
<organism evidence="2 3">
    <name type="scientific">Blattamonas nauphoetae</name>
    <dbReference type="NCBI Taxonomy" id="2049346"/>
    <lineage>
        <taxon>Eukaryota</taxon>
        <taxon>Metamonada</taxon>
        <taxon>Preaxostyla</taxon>
        <taxon>Oxymonadida</taxon>
        <taxon>Blattamonas</taxon>
    </lineage>
</organism>
<feature type="transmembrane region" description="Helical" evidence="1">
    <location>
        <begin position="144"/>
        <end position="165"/>
    </location>
</feature>
<feature type="transmembrane region" description="Helical" evidence="1">
    <location>
        <begin position="211"/>
        <end position="234"/>
    </location>
</feature>
<evidence type="ECO:0000313" key="2">
    <source>
        <dbReference type="EMBL" id="KAK2962566.1"/>
    </source>
</evidence>
<dbReference type="PROSITE" id="PS51257">
    <property type="entry name" value="PROKAR_LIPOPROTEIN"/>
    <property type="match status" value="1"/>
</dbReference>
<keyword evidence="3" id="KW-1185">Reference proteome</keyword>
<feature type="transmembrane region" description="Helical" evidence="1">
    <location>
        <begin position="305"/>
        <end position="337"/>
    </location>
</feature>
<protein>
    <submittedName>
        <fullName evidence="2">Uncharacterized protein</fullName>
    </submittedName>
</protein>
<proteinExistence type="predicted"/>